<reference evidence="2" key="1">
    <citation type="submission" date="2018-10" db="EMBL/GenBank/DDBJ databases">
        <title>Hidden diversity of soil giant viruses.</title>
        <authorList>
            <person name="Schulz F."/>
            <person name="Alteio L."/>
            <person name="Goudeau D."/>
            <person name="Ryan E.M."/>
            <person name="Malmstrom R.R."/>
            <person name="Blanchard J."/>
            <person name="Woyke T."/>
        </authorList>
    </citation>
    <scope>NUCLEOTIDE SEQUENCE</scope>
    <source>
        <strain evidence="2">HYV1</strain>
    </source>
</reference>
<name>A0A3G5AAI1_9VIRU</name>
<feature type="coiled-coil region" evidence="1">
    <location>
        <begin position="59"/>
        <end position="93"/>
    </location>
</feature>
<evidence type="ECO:0000313" key="2">
    <source>
        <dbReference type="EMBL" id="AYV84092.1"/>
    </source>
</evidence>
<protein>
    <submittedName>
        <fullName evidence="2">Uncharacterized protein</fullName>
    </submittedName>
</protein>
<dbReference type="EMBL" id="MK072399">
    <property type="protein sequence ID" value="AYV84092.1"/>
    <property type="molecule type" value="Genomic_DNA"/>
</dbReference>
<sequence length="460" mass="53150">MKSGNGQYVYYDIIKKQRYIKKVSDKVERIMLDQLSNRFVGGVDIAEKQIFVFKEMFEGKQLLRTLASLYKNLKELQEKLENISGKIREAAKSLDPIPAKLKTVSDIRGRYDKIIKRLKDEIDKNYYSFDMKNGSVSFSDDDVLFLKSEKAKWDNVVVLYINFINNYKEMLGRIKSKSRNEVFDLVENEVDKNLSEYDVFVKDLSGTKVELEKEVGYIMGLNDVHYDRADVVISKERIEGISGSEGIGNAAAYLKEFKFTANEIVKPENIDILAGVFGVVGMSFDKASGAKLNLEIPKFDLRVTQSGGSIFTNTLISKLNQFGIRLQETNGLMGEVRSLNNEYINLSIRYNHYVIYTMLIATSVNKKVRTYFKYLNEPILSHYYGIIVELDRRITVGEYDEKIKYFDIYHYFTIKRMRGFIKFLIGELSPNEIIVVERCTGTVRDSFVVFNHFKNILNLI</sequence>
<evidence type="ECO:0000256" key="1">
    <source>
        <dbReference type="SAM" id="Coils"/>
    </source>
</evidence>
<proteinExistence type="predicted"/>
<accession>A0A3G5AAI1</accession>
<keyword evidence="1" id="KW-0175">Coiled coil</keyword>
<gene>
    <name evidence="2" type="ORF">Hyperionvirus17_12</name>
</gene>
<organism evidence="2">
    <name type="scientific">Hyperionvirus sp</name>
    <dbReference type="NCBI Taxonomy" id="2487770"/>
    <lineage>
        <taxon>Viruses</taxon>
        <taxon>Varidnaviria</taxon>
        <taxon>Bamfordvirae</taxon>
        <taxon>Nucleocytoviricota</taxon>
        <taxon>Megaviricetes</taxon>
        <taxon>Imitervirales</taxon>
        <taxon>Mimiviridae</taxon>
        <taxon>Klosneuvirinae</taxon>
    </lineage>
</organism>